<dbReference type="EMBL" id="SDHZ01000002">
    <property type="protein sequence ID" value="RXK83237.1"/>
    <property type="molecule type" value="Genomic_DNA"/>
</dbReference>
<dbReference type="CDD" id="cd01831">
    <property type="entry name" value="Endoglucanase_E_like"/>
    <property type="match status" value="1"/>
</dbReference>
<keyword evidence="1" id="KW-0732">Signal</keyword>
<dbReference type="SUPFAM" id="SSF52266">
    <property type="entry name" value="SGNH hydrolase"/>
    <property type="match status" value="1"/>
</dbReference>
<dbReference type="InterPro" id="IPR036514">
    <property type="entry name" value="SGNH_hydro_sf"/>
</dbReference>
<comment type="caution">
    <text evidence="4">The sequence shown here is derived from an EMBL/GenBank/DDBJ whole genome shotgun (WGS) entry which is preliminary data.</text>
</comment>
<sequence>MKYFLLLLMSSLLVTGLQAGSTNKPLQFYKASSPLLRYTGRIDFTDINQPRLWTAGSYVTAGIKGDSCAFIIGDEHLYNKYRNYIEIIIDGKQTYRLQLKKDVDTIGIHLGDDNNATHQVIICKNTETSIGYMSIGGIMAMDLSSLPAPAPVRKIEFIGNSITCGTGSDISEKPCGQGEWYDQHNAWFSYGAITARNLKANWHLTSVSGIGLVHSCCDMKVLMPQVFDKINLAGNSLAWDFSRYQPDVVTICLGQNDGQQDSVLFCNAYEKFINTIRMHYPEAAIICLTSPMADEGLLKMMRRYLDAIVTGCNDRGDRNVYRYYFGRRYHSGCGDHPSLAEHHEIAQELSDFISRIKGWPM</sequence>
<dbReference type="PANTHER" id="PTHR37834:SF2">
    <property type="entry name" value="ESTERASE, SGNH HYDROLASE-TYPE"/>
    <property type="match status" value="1"/>
</dbReference>
<feature type="domain" description="SGNH hydrolase-type esterase" evidence="2">
    <location>
        <begin position="157"/>
        <end position="306"/>
    </location>
</feature>
<gene>
    <name evidence="4" type="ORF">ESB13_14065</name>
</gene>
<dbReference type="Proteomes" id="UP000290545">
    <property type="component" value="Unassembled WGS sequence"/>
</dbReference>
<dbReference type="AlphaFoldDB" id="A0A4Q1D6F8"/>
<evidence type="ECO:0000259" key="2">
    <source>
        <dbReference type="Pfam" id="PF13472"/>
    </source>
</evidence>
<protein>
    <submittedName>
        <fullName evidence="4">Acetyl xylan esterase</fullName>
    </submittedName>
</protein>
<dbReference type="RefSeq" id="WP_129004292.1">
    <property type="nucleotide sequence ID" value="NZ_SDHZ01000002.1"/>
</dbReference>
<feature type="signal peptide" evidence="1">
    <location>
        <begin position="1"/>
        <end position="19"/>
    </location>
</feature>
<evidence type="ECO:0000313" key="5">
    <source>
        <dbReference type="Proteomes" id="UP000290545"/>
    </source>
</evidence>
<proteinExistence type="predicted"/>
<dbReference type="Gene3D" id="3.40.50.1110">
    <property type="entry name" value="SGNH hydrolase"/>
    <property type="match status" value="1"/>
</dbReference>
<dbReference type="Gene3D" id="2.60.120.260">
    <property type="entry name" value="Galactose-binding domain-like"/>
    <property type="match status" value="1"/>
</dbReference>
<dbReference type="InterPro" id="IPR052762">
    <property type="entry name" value="PCW_deacetylase/CE"/>
</dbReference>
<dbReference type="OrthoDB" id="9801375at2"/>
<evidence type="ECO:0000313" key="4">
    <source>
        <dbReference type="EMBL" id="RXK83237.1"/>
    </source>
</evidence>
<dbReference type="GO" id="GO:0052689">
    <property type="term" value="F:carboxylic ester hydrolase activity"/>
    <property type="evidence" value="ECO:0007669"/>
    <property type="project" value="InterPro"/>
</dbReference>
<dbReference type="PANTHER" id="PTHR37834">
    <property type="entry name" value="GDSL-LIKE LIPASE/ACYLHYDROLASE DOMAIN PROTEIN (AFU_ORTHOLOGUE AFUA_2G00620)"/>
    <property type="match status" value="1"/>
</dbReference>
<accession>A0A4Q1D6F8</accession>
<evidence type="ECO:0000256" key="1">
    <source>
        <dbReference type="SAM" id="SignalP"/>
    </source>
</evidence>
<reference evidence="4 5" key="1">
    <citation type="submission" date="2019-01" db="EMBL/GenBank/DDBJ databases">
        <title>Filimonas sp. strain TTM-71.</title>
        <authorList>
            <person name="Chen W.-M."/>
        </authorList>
    </citation>
    <scope>NUCLEOTIDE SEQUENCE [LARGE SCALE GENOMIC DNA]</scope>
    <source>
        <strain evidence="4 5">TTM-71</strain>
    </source>
</reference>
<name>A0A4Q1D6F8_9BACT</name>
<organism evidence="4 5">
    <name type="scientific">Filimonas effusa</name>
    <dbReference type="NCBI Taxonomy" id="2508721"/>
    <lineage>
        <taxon>Bacteria</taxon>
        <taxon>Pseudomonadati</taxon>
        <taxon>Bacteroidota</taxon>
        <taxon>Chitinophagia</taxon>
        <taxon>Chitinophagales</taxon>
        <taxon>Chitinophagaceae</taxon>
        <taxon>Filimonas</taxon>
    </lineage>
</organism>
<feature type="chain" id="PRO_5020859964" evidence="1">
    <location>
        <begin position="20"/>
        <end position="361"/>
    </location>
</feature>
<dbReference type="InterPro" id="IPR037461">
    <property type="entry name" value="CtCE2-like_dom"/>
</dbReference>
<evidence type="ECO:0000259" key="3">
    <source>
        <dbReference type="Pfam" id="PF17996"/>
    </source>
</evidence>
<feature type="domain" description="Carbohydrate esterase 2 N-terminal" evidence="3">
    <location>
        <begin position="38"/>
        <end position="147"/>
    </location>
</feature>
<dbReference type="Pfam" id="PF17996">
    <property type="entry name" value="CE2_N"/>
    <property type="match status" value="1"/>
</dbReference>
<dbReference type="InterPro" id="IPR040794">
    <property type="entry name" value="CE2_N"/>
</dbReference>
<keyword evidence="5" id="KW-1185">Reference proteome</keyword>
<dbReference type="InterPro" id="IPR013830">
    <property type="entry name" value="SGNH_hydro"/>
</dbReference>
<dbReference type="Pfam" id="PF13472">
    <property type="entry name" value="Lipase_GDSL_2"/>
    <property type="match status" value="1"/>
</dbReference>